<protein>
    <recommendedName>
        <fullName evidence="10">dITP/XTP pyrophosphatase</fullName>
        <ecNumber evidence="10">3.6.1.66</ecNumber>
    </recommendedName>
    <alternativeName>
        <fullName evidence="10">Non-canonical purine NTP pyrophosphatase</fullName>
    </alternativeName>
    <alternativeName>
        <fullName evidence="10">Non-standard purine NTP pyrophosphatase</fullName>
    </alternativeName>
    <alternativeName>
        <fullName evidence="10">Nucleoside-triphosphate diphosphatase</fullName>
    </alternativeName>
    <alternativeName>
        <fullName evidence="10">Nucleoside-triphosphate pyrophosphatase</fullName>
        <shortName evidence="10">NTPase</shortName>
    </alternativeName>
</protein>
<keyword evidence="4 10" id="KW-0547">Nucleotide-binding</keyword>
<feature type="active site" description="Proton acceptor" evidence="10">
    <location>
        <position position="67"/>
    </location>
</feature>
<evidence type="ECO:0000256" key="3">
    <source>
        <dbReference type="ARBA" id="ARBA00022723"/>
    </source>
</evidence>
<dbReference type="SUPFAM" id="SSF52972">
    <property type="entry name" value="ITPase-like"/>
    <property type="match status" value="1"/>
</dbReference>
<evidence type="ECO:0000313" key="14">
    <source>
        <dbReference type="Proteomes" id="UP000042527"/>
    </source>
</evidence>
<feature type="binding site" evidence="10">
    <location>
        <position position="174"/>
    </location>
    <ligand>
        <name>substrate</name>
    </ligand>
</feature>
<dbReference type="GeneID" id="57753623"/>
<reference evidence="13 15" key="3">
    <citation type="submission" date="2019-08" db="EMBL/GenBank/DDBJ databases">
        <authorList>
            <person name="Kuhnert P."/>
        </authorList>
    </citation>
    <scope>NUCLEOTIDE SEQUENCE [LARGE SCALE GENOMIC DNA]</scope>
    <source>
        <strain evidence="13 15">B36.5</strain>
    </source>
</reference>
<feature type="binding site" evidence="10">
    <location>
        <begin position="151"/>
        <end position="154"/>
    </location>
    <ligand>
        <name>substrate</name>
    </ligand>
</feature>
<evidence type="ECO:0000256" key="7">
    <source>
        <dbReference type="ARBA" id="ARBA00023080"/>
    </source>
</evidence>
<gene>
    <name evidence="13" type="primary">rdgB</name>
    <name evidence="13" type="ORF">FUT82_07120</name>
    <name evidence="12" type="ORF">TPHV1_10005</name>
</gene>
<dbReference type="CDD" id="cd00515">
    <property type="entry name" value="HAM1"/>
    <property type="match status" value="1"/>
</dbReference>
<evidence type="ECO:0000256" key="11">
    <source>
        <dbReference type="RuleBase" id="RU003781"/>
    </source>
</evidence>
<dbReference type="GO" id="GO:0009117">
    <property type="term" value="P:nucleotide metabolic process"/>
    <property type="evidence" value="ECO:0007669"/>
    <property type="project" value="UniProtKB-KW"/>
</dbReference>
<evidence type="ECO:0000256" key="4">
    <source>
        <dbReference type="ARBA" id="ARBA00022741"/>
    </source>
</evidence>
<feature type="binding site" evidence="10">
    <location>
        <position position="67"/>
    </location>
    <ligand>
        <name>Mg(2+)</name>
        <dbReference type="ChEBI" id="CHEBI:18420"/>
    </ligand>
</feature>
<name>A0A0B7GS41_TREPH</name>
<dbReference type="EC" id="3.6.1.66" evidence="10"/>
<keyword evidence="14" id="KW-1185">Reference proteome</keyword>
<dbReference type="Proteomes" id="UP000042527">
    <property type="component" value="Unassembled WGS sequence"/>
</dbReference>
<comment type="cofactor">
    <cofactor evidence="10">
        <name>Mg(2+)</name>
        <dbReference type="ChEBI" id="CHEBI:18420"/>
    </cofactor>
    <text evidence="10">Binds 1 Mg(2+) ion per subunit.</text>
</comment>
<evidence type="ECO:0000256" key="2">
    <source>
        <dbReference type="ARBA" id="ARBA00011738"/>
    </source>
</evidence>
<dbReference type="GO" id="GO:0036220">
    <property type="term" value="F:ITP diphosphatase activity"/>
    <property type="evidence" value="ECO:0007669"/>
    <property type="project" value="UniProtKB-UniRule"/>
</dbReference>
<reference evidence="12" key="2">
    <citation type="submission" date="2015-01" db="EMBL/GenBank/DDBJ databases">
        <authorList>
            <person name="Xiang T."/>
            <person name="Song Y."/>
            <person name="Huang L."/>
            <person name="Wang B."/>
            <person name="Wu P."/>
        </authorList>
    </citation>
    <scope>NUCLEOTIDE SEQUENCE [LARGE SCALE GENOMIC DNA]</scope>
    <source>
        <strain evidence="12">V1</strain>
    </source>
</reference>
<dbReference type="GO" id="GO:0000166">
    <property type="term" value="F:nucleotide binding"/>
    <property type="evidence" value="ECO:0007669"/>
    <property type="project" value="UniProtKB-KW"/>
</dbReference>
<dbReference type="PANTHER" id="PTHR11067">
    <property type="entry name" value="INOSINE TRIPHOSPHATE PYROPHOSPHATASE/HAM1 PROTEIN"/>
    <property type="match status" value="1"/>
</dbReference>
<feature type="binding site" evidence="10">
    <location>
        <position position="68"/>
    </location>
    <ligand>
        <name>substrate</name>
    </ligand>
</feature>
<sequence>MKLYIATGNEHKKKEFMQILQGIHCVLPKDEGISFDPEETGSSFLENALIKAKALFSEVKQPVIADDSGICIDALGGMPGVYSARYGDKAGKILNAEEKNMLVLQQMTGKQERSCRFVCCIVLMLSSDRIYTVQETCEGIVADKPFGEGGFGYDPIVYLPTFQKTVAELSEEEKNRFSHRGKAGAKIAALLKML</sequence>
<evidence type="ECO:0000256" key="1">
    <source>
        <dbReference type="ARBA" id="ARBA00008023"/>
    </source>
</evidence>
<dbReference type="RefSeq" id="WP_024752471.1">
    <property type="nucleotide sequence ID" value="NZ_CDNC01000001.1"/>
</dbReference>
<feature type="binding site" evidence="10">
    <location>
        <begin position="7"/>
        <end position="12"/>
    </location>
    <ligand>
        <name>substrate</name>
    </ligand>
</feature>
<evidence type="ECO:0000256" key="5">
    <source>
        <dbReference type="ARBA" id="ARBA00022801"/>
    </source>
</evidence>
<dbReference type="GO" id="GO:0017111">
    <property type="term" value="F:ribonucleoside triphosphate phosphatase activity"/>
    <property type="evidence" value="ECO:0007669"/>
    <property type="project" value="InterPro"/>
</dbReference>
<keyword evidence="3 10" id="KW-0479">Metal-binding</keyword>
<proteinExistence type="inferred from homology"/>
<evidence type="ECO:0000256" key="9">
    <source>
        <dbReference type="ARBA" id="ARBA00052017"/>
    </source>
</evidence>
<comment type="catalytic activity">
    <reaction evidence="9 10">
        <text>XTP + H2O = XMP + diphosphate + H(+)</text>
        <dbReference type="Rhea" id="RHEA:28610"/>
        <dbReference type="ChEBI" id="CHEBI:15377"/>
        <dbReference type="ChEBI" id="CHEBI:15378"/>
        <dbReference type="ChEBI" id="CHEBI:33019"/>
        <dbReference type="ChEBI" id="CHEBI:57464"/>
        <dbReference type="ChEBI" id="CHEBI:61314"/>
        <dbReference type="EC" id="3.6.1.66"/>
    </reaction>
</comment>
<evidence type="ECO:0000313" key="12">
    <source>
        <dbReference type="EMBL" id="CEM60337.1"/>
    </source>
</evidence>
<dbReference type="Gene3D" id="3.90.950.10">
    <property type="match status" value="1"/>
</dbReference>
<feature type="binding site" evidence="10">
    <location>
        <begin position="179"/>
        <end position="180"/>
    </location>
    <ligand>
        <name>substrate</name>
    </ligand>
</feature>
<dbReference type="InterPro" id="IPR020922">
    <property type="entry name" value="dITP/XTP_pyrophosphatase"/>
</dbReference>
<comment type="function">
    <text evidence="10">Pyrophosphatase that catalyzes the hydrolysis of nucleoside triphosphates to their monophosphate derivatives, with a high preference for the non-canonical purine nucleotides XTP (xanthosine triphosphate), dITP (deoxyinosine triphosphate) and ITP. Seems to function as a house-cleaning enzyme that removes non-canonical purine nucleotides from the nucleotide pool, thus preventing their incorporation into DNA/RNA and avoiding chromosomal lesions.</text>
</comment>
<keyword evidence="7 10" id="KW-0546">Nucleotide metabolism</keyword>
<dbReference type="HAMAP" id="MF_01405">
    <property type="entry name" value="Non_canon_purine_NTPase"/>
    <property type="match status" value="1"/>
</dbReference>
<dbReference type="EMBL" id="CDNC01000001">
    <property type="protein sequence ID" value="CEM60337.1"/>
    <property type="molecule type" value="Genomic_DNA"/>
</dbReference>
<reference evidence="14" key="1">
    <citation type="submission" date="2015-01" db="EMBL/GenBank/DDBJ databases">
        <authorList>
            <person name="Manzoor Shahid"/>
            <person name="Zubair Saima"/>
        </authorList>
    </citation>
    <scope>NUCLEOTIDE SEQUENCE [LARGE SCALE GENOMIC DNA]</scope>
    <source>
        <strain evidence="14">V1</strain>
    </source>
</reference>
<dbReference type="InterPro" id="IPR029001">
    <property type="entry name" value="ITPase-like_fam"/>
</dbReference>
<dbReference type="GO" id="GO:0036222">
    <property type="term" value="F:XTP diphosphatase activity"/>
    <property type="evidence" value="ECO:0007669"/>
    <property type="project" value="UniProtKB-UniRule"/>
</dbReference>
<dbReference type="GO" id="GO:0005829">
    <property type="term" value="C:cytosol"/>
    <property type="evidence" value="ECO:0007669"/>
    <property type="project" value="TreeGrafter"/>
</dbReference>
<dbReference type="GO" id="GO:0009146">
    <property type="term" value="P:purine nucleoside triphosphate catabolic process"/>
    <property type="evidence" value="ECO:0007669"/>
    <property type="project" value="UniProtKB-UniRule"/>
</dbReference>
<evidence type="ECO:0000256" key="6">
    <source>
        <dbReference type="ARBA" id="ARBA00022842"/>
    </source>
</evidence>
<keyword evidence="5 10" id="KW-0378">Hydrolase</keyword>
<evidence type="ECO:0000256" key="10">
    <source>
        <dbReference type="HAMAP-Rule" id="MF_01405"/>
    </source>
</evidence>
<dbReference type="AlphaFoldDB" id="A0A0B7GS41"/>
<evidence type="ECO:0000256" key="8">
    <source>
        <dbReference type="ARBA" id="ARBA00051875"/>
    </source>
</evidence>
<dbReference type="GO" id="GO:0035870">
    <property type="term" value="F:dITP diphosphatase activity"/>
    <property type="evidence" value="ECO:0007669"/>
    <property type="project" value="UniProtKB-UniRule"/>
</dbReference>
<dbReference type="PANTHER" id="PTHR11067:SF9">
    <property type="entry name" value="INOSINE TRIPHOSPHATE PYROPHOSPHATASE"/>
    <property type="match status" value="1"/>
</dbReference>
<dbReference type="Pfam" id="PF01725">
    <property type="entry name" value="Ham1p_like"/>
    <property type="match status" value="1"/>
</dbReference>
<feature type="binding site" evidence="10">
    <location>
        <position position="38"/>
    </location>
    <ligand>
        <name>Mg(2+)</name>
        <dbReference type="ChEBI" id="CHEBI:18420"/>
    </ligand>
</feature>
<dbReference type="Proteomes" id="UP000323594">
    <property type="component" value="Chromosome"/>
</dbReference>
<comment type="catalytic activity">
    <reaction evidence="10">
        <text>ITP + H2O = IMP + diphosphate + H(+)</text>
        <dbReference type="Rhea" id="RHEA:29399"/>
        <dbReference type="ChEBI" id="CHEBI:15377"/>
        <dbReference type="ChEBI" id="CHEBI:15378"/>
        <dbReference type="ChEBI" id="CHEBI:33019"/>
        <dbReference type="ChEBI" id="CHEBI:58053"/>
        <dbReference type="ChEBI" id="CHEBI:61402"/>
        <dbReference type="EC" id="3.6.1.66"/>
    </reaction>
</comment>
<evidence type="ECO:0000313" key="15">
    <source>
        <dbReference type="Proteomes" id="UP000323594"/>
    </source>
</evidence>
<comment type="similarity">
    <text evidence="1 10 11">Belongs to the HAM1 NTPase family.</text>
</comment>
<dbReference type="GO" id="GO:0046872">
    <property type="term" value="F:metal ion binding"/>
    <property type="evidence" value="ECO:0007669"/>
    <property type="project" value="UniProtKB-KW"/>
</dbReference>
<accession>A0A0B7GS41</accession>
<comment type="subunit">
    <text evidence="2 10">Homodimer.</text>
</comment>
<dbReference type="NCBIfam" id="TIGR00042">
    <property type="entry name" value="RdgB/HAM1 family non-canonical purine NTP pyrophosphatase"/>
    <property type="match status" value="1"/>
</dbReference>
<keyword evidence="6 10" id="KW-0460">Magnesium</keyword>
<dbReference type="FunFam" id="3.90.950.10:FF:000001">
    <property type="entry name" value="dITP/XTP pyrophosphatase"/>
    <property type="match status" value="1"/>
</dbReference>
<evidence type="ECO:0000313" key="13">
    <source>
        <dbReference type="EMBL" id="QEJ97789.1"/>
    </source>
</evidence>
<dbReference type="EMBL" id="CP042817">
    <property type="protein sequence ID" value="QEJ97789.1"/>
    <property type="molecule type" value="Genomic_DNA"/>
</dbReference>
<organism evidence="12 14">
    <name type="scientific">Treponema phagedenis</name>
    <dbReference type="NCBI Taxonomy" id="162"/>
    <lineage>
        <taxon>Bacteria</taxon>
        <taxon>Pseudomonadati</taxon>
        <taxon>Spirochaetota</taxon>
        <taxon>Spirochaetia</taxon>
        <taxon>Spirochaetales</taxon>
        <taxon>Treponemataceae</taxon>
        <taxon>Treponema</taxon>
    </lineage>
</organism>
<dbReference type="OrthoDB" id="9807456at2"/>
<comment type="catalytic activity">
    <reaction evidence="8 10">
        <text>dITP + H2O = dIMP + diphosphate + H(+)</text>
        <dbReference type="Rhea" id="RHEA:28342"/>
        <dbReference type="ChEBI" id="CHEBI:15377"/>
        <dbReference type="ChEBI" id="CHEBI:15378"/>
        <dbReference type="ChEBI" id="CHEBI:33019"/>
        <dbReference type="ChEBI" id="CHEBI:61194"/>
        <dbReference type="ChEBI" id="CHEBI:61382"/>
        <dbReference type="EC" id="3.6.1.66"/>
    </reaction>
</comment>
<dbReference type="InterPro" id="IPR002637">
    <property type="entry name" value="RdgB/HAM1"/>
</dbReference>